<evidence type="ECO:0000313" key="2">
    <source>
        <dbReference type="Proteomes" id="UP000225972"/>
    </source>
</evidence>
<dbReference type="AlphaFoldDB" id="A0A238J931"/>
<dbReference type="RefSeq" id="WP_099243396.1">
    <property type="nucleotide sequence ID" value="NZ_FXXP01000001.1"/>
</dbReference>
<gene>
    <name evidence="1" type="ORF">TRP8649_01322</name>
</gene>
<reference evidence="2" key="1">
    <citation type="submission" date="2017-05" db="EMBL/GenBank/DDBJ databases">
        <authorList>
            <person name="Rodrigo-Torres L."/>
            <person name="Arahal R. D."/>
            <person name="Lucena T."/>
        </authorList>
    </citation>
    <scope>NUCLEOTIDE SEQUENCE [LARGE SCALE GENOMIC DNA]</scope>
    <source>
        <strain evidence="2">CECT 8649</strain>
    </source>
</reference>
<dbReference type="EMBL" id="FXXP01000001">
    <property type="protein sequence ID" value="SMX27220.1"/>
    <property type="molecule type" value="Genomic_DNA"/>
</dbReference>
<name>A0A238J931_9RHOB</name>
<proteinExistence type="predicted"/>
<protein>
    <submittedName>
        <fullName evidence="1">Uncharacterized protein</fullName>
    </submittedName>
</protein>
<evidence type="ECO:0000313" key="1">
    <source>
        <dbReference type="EMBL" id="SMX27220.1"/>
    </source>
</evidence>
<keyword evidence="2" id="KW-1185">Reference proteome</keyword>
<organism evidence="1 2">
    <name type="scientific">Pelagimonas phthalicica</name>
    <dbReference type="NCBI Taxonomy" id="1037362"/>
    <lineage>
        <taxon>Bacteria</taxon>
        <taxon>Pseudomonadati</taxon>
        <taxon>Pseudomonadota</taxon>
        <taxon>Alphaproteobacteria</taxon>
        <taxon>Rhodobacterales</taxon>
        <taxon>Roseobacteraceae</taxon>
        <taxon>Pelagimonas</taxon>
    </lineage>
</organism>
<accession>A0A238J931</accession>
<sequence length="61" mass="6966">MITMVMRLHNLIETGWIKSCHRDVIHHLAGVGIEQVGFSDASTKQNKFKHYDTKEDSAPRS</sequence>
<dbReference type="Proteomes" id="UP000225972">
    <property type="component" value="Unassembled WGS sequence"/>
</dbReference>